<feature type="compositionally biased region" description="Polar residues" evidence="2">
    <location>
        <begin position="239"/>
        <end position="250"/>
    </location>
</feature>
<dbReference type="PANTHER" id="PTHR35186">
    <property type="entry name" value="ANK_REP_REGION DOMAIN-CONTAINING PROTEIN"/>
    <property type="match status" value="1"/>
</dbReference>
<dbReference type="InterPro" id="IPR018106">
    <property type="entry name" value="CAP_CS_N"/>
</dbReference>
<gene>
    <name evidence="3" type="ORF">FAGAP_2480</name>
</gene>
<sequence>MLLAMLQRSRRYENELERLINRLENERVRLEDVCVKVLVDLVPHSRIEELIQNPDRLFNDDPELKAKLRKRLWKGFDLLDQTLKGINSAWNEAINRISLQIQDKSNIRRSLRHSFLDDLLSRINKGVSVLEQLVDRSIQLEPARNRRFQGKFLLFIRNLACELSCALRASFHCTCRHQICLQLERRSPDMIPGDTGDDAMENIGFRLALSYQGASANPDTISSQDTMWSEVSAKPAPTSRPQASTVTGHPTAQDHLKASRASGQYVNLNQVEGDCTG</sequence>
<feature type="coiled-coil region" evidence="1">
    <location>
        <begin position="2"/>
        <end position="36"/>
    </location>
</feature>
<evidence type="ECO:0000313" key="3">
    <source>
        <dbReference type="EMBL" id="KAF4501293.1"/>
    </source>
</evidence>
<keyword evidence="1" id="KW-0175">Coiled coil</keyword>
<feature type="compositionally biased region" description="Polar residues" evidence="2">
    <location>
        <begin position="217"/>
        <end position="229"/>
    </location>
</feature>
<dbReference type="Proteomes" id="UP000737391">
    <property type="component" value="Unassembled WGS sequence"/>
</dbReference>
<name>A0A9P5EH78_9HYPO</name>
<proteinExistence type="predicted"/>
<feature type="region of interest" description="Disordered" evidence="2">
    <location>
        <begin position="217"/>
        <end position="251"/>
    </location>
</feature>
<dbReference type="PANTHER" id="PTHR35186:SF4">
    <property type="entry name" value="PRION-INHIBITION AND PROPAGATION HELO DOMAIN-CONTAINING PROTEIN"/>
    <property type="match status" value="1"/>
</dbReference>
<evidence type="ECO:0000256" key="1">
    <source>
        <dbReference type="SAM" id="Coils"/>
    </source>
</evidence>
<dbReference type="PROSITE" id="PS01088">
    <property type="entry name" value="CAP_1"/>
    <property type="match status" value="1"/>
</dbReference>
<keyword evidence="4" id="KW-1185">Reference proteome</keyword>
<reference evidence="3" key="1">
    <citation type="submission" date="2020-01" db="EMBL/GenBank/DDBJ databases">
        <title>Identification and distribution of gene clusters putatively required for synthesis of sphingolipid metabolism inhibitors in phylogenetically diverse species of the filamentous fungus Fusarium.</title>
        <authorList>
            <person name="Kim H.-S."/>
            <person name="Busman M."/>
            <person name="Brown D.W."/>
            <person name="Divon H."/>
            <person name="Uhlig S."/>
            <person name="Proctor R.H."/>
        </authorList>
    </citation>
    <scope>NUCLEOTIDE SEQUENCE</scope>
    <source>
        <strain evidence="3">NRRL 31653</strain>
    </source>
</reference>
<dbReference type="OrthoDB" id="3565018at2759"/>
<comment type="caution">
    <text evidence="3">The sequence shown here is derived from an EMBL/GenBank/DDBJ whole genome shotgun (WGS) entry which is preliminary data.</text>
</comment>
<dbReference type="AlphaFoldDB" id="A0A9P5EH78"/>
<dbReference type="EMBL" id="LUFC02000137">
    <property type="protein sequence ID" value="KAF4501293.1"/>
    <property type="molecule type" value="Genomic_DNA"/>
</dbReference>
<evidence type="ECO:0000256" key="2">
    <source>
        <dbReference type="SAM" id="MobiDB-lite"/>
    </source>
</evidence>
<protein>
    <submittedName>
        <fullName evidence="3">Uncharacterized protein</fullName>
    </submittedName>
</protein>
<organism evidence="3 4">
    <name type="scientific">Fusarium agapanthi</name>
    <dbReference type="NCBI Taxonomy" id="1803897"/>
    <lineage>
        <taxon>Eukaryota</taxon>
        <taxon>Fungi</taxon>
        <taxon>Dikarya</taxon>
        <taxon>Ascomycota</taxon>
        <taxon>Pezizomycotina</taxon>
        <taxon>Sordariomycetes</taxon>
        <taxon>Hypocreomycetidae</taxon>
        <taxon>Hypocreales</taxon>
        <taxon>Nectriaceae</taxon>
        <taxon>Fusarium</taxon>
        <taxon>Fusarium fujikuroi species complex</taxon>
    </lineage>
</organism>
<accession>A0A9P5EH78</accession>
<evidence type="ECO:0000313" key="4">
    <source>
        <dbReference type="Proteomes" id="UP000737391"/>
    </source>
</evidence>